<comment type="subcellular location">
    <subcellularLocation>
        <location evidence="1">Mitochondrion outer membrane</location>
        <topology evidence="1">Multi-pass membrane protein</topology>
    </subcellularLocation>
</comment>
<evidence type="ECO:0000256" key="8">
    <source>
        <dbReference type="ARBA" id="ARBA00023136"/>
    </source>
</evidence>
<organism evidence="9 10">
    <name type="scientific">Lepeophtheirus salmonis</name>
    <name type="common">Salmon louse</name>
    <name type="synonym">Caligus salmonis</name>
    <dbReference type="NCBI Taxonomy" id="72036"/>
    <lineage>
        <taxon>Eukaryota</taxon>
        <taxon>Metazoa</taxon>
        <taxon>Ecdysozoa</taxon>
        <taxon>Arthropoda</taxon>
        <taxon>Crustacea</taxon>
        <taxon>Multicrustacea</taxon>
        <taxon>Hexanauplia</taxon>
        <taxon>Copepoda</taxon>
        <taxon>Siphonostomatoida</taxon>
        <taxon>Caligidae</taxon>
        <taxon>Lepeophtheirus</taxon>
    </lineage>
</organism>
<dbReference type="Pfam" id="PF00153">
    <property type="entry name" value="Mito_carr"/>
    <property type="match status" value="1"/>
</dbReference>
<dbReference type="OrthoDB" id="10253709at2759"/>
<keyword evidence="4" id="KW-0677">Repeat</keyword>
<dbReference type="Proteomes" id="UP000675881">
    <property type="component" value="Chromosome 8"/>
</dbReference>
<evidence type="ECO:0000313" key="9">
    <source>
        <dbReference type="EMBL" id="CAF3021711.1"/>
    </source>
</evidence>
<evidence type="ECO:0000313" key="10">
    <source>
        <dbReference type="Proteomes" id="UP000675881"/>
    </source>
</evidence>
<keyword evidence="3" id="KW-0812">Transmembrane</keyword>
<evidence type="ECO:0000256" key="5">
    <source>
        <dbReference type="ARBA" id="ARBA00022787"/>
    </source>
</evidence>
<dbReference type="Gene3D" id="1.50.40.10">
    <property type="entry name" value="Mitochondrial carrier domain"/>
    <property type="match status" value="1"/>
</dbReference>
<comment type="similarity">
    <text evidence="2">Belongs to the mitochondrial carrier (TC 2.A.29) family.</text>
</comment>
<sequence>MLSPFVVWHNSLEEKKKYGIISSFKSLLEDNGIFGFWAGLIPRVIGEMLTIGLSTFITYIINKHVLKDKELRQYSPMIAHLASSSLFYPFHVVSHTMAVSGSGLFAGYPPNMPLYCSWFGLYYNGPTVIIGEKAMPISATVSVTENK</sequence>
<dbReference type="SUPFAM" id="SSF103506">
    <property type="entry name" value="Mitochondrial carrier"/>
    <property type="match status" value="1"/>
</dbReference>
<evidence type="ECO:0000256" key="1">
    <source>
        <dbReference type="ARBA" id="ARBA00004374"/>
    </source>
</evidence>
<keyword evidence="8" id="KW-0472">Membrane</keyword>
<dbReference type="PANTHER" id="PTHR10780">
    <property type="entry name" value="MITOCHONDRIAL CARRIER HOMOLOG"/>
    <property type="match status" value="1"/>
</dbReference>
<proteinExistence type="inferred from homology"/>
<dbReference type="PANTHER" id="PTHR10780:SF18">
    <property type="entry name" value="LD43650P"/>
    <property type="match status" value="1"/>
</dbReference>
<keyword evidence="10" id="KW-1185">Reference proteome</keyword>
<dbReference type="InterPro" id="IPR023395">
    <property type="entry name" value="MCP_dom_sf"/>
</dbReference>
<gene>
    <name evidence="9" type="ORF">LSAA_14428</name>
</gene>
<evidence type="ECO:0000256" key="6">
    <source>
        <dbReference type="ARBA" id="ARBA00022989"/>
    </source>
</evidence>
<keyword evidence="5" id="KW-1000">Mitochondrion outer membrane</keyword>
<keyword evidence="7" id="KW-0496">Mitochondrion</keyword>
<evidence type="ECO:0000256" key="2">
    <source>
        <dbReference type="ARBA" id="ARBA00006375"/>
    </source>
</evidence>
<reference evidence="9" key="1">
    <citation type="submission" date="2021-02" db="EMBL/GenBank/DDBJ databases">
        <authorList>
            <person name="Bekaert M."/>
        </authorList>
    </citation>
    <scope>NUCLEOTIDE SEQUENCE</scope>
    <source>
        <strain evidence="9">IoA-00</strain>
    </source>
</reference>
<dbReference type="EMBL" id="HG994587">
    <property type="protein sequence ID" value="CAF3021711.1"/>
    <property type="molecule type" value="Genomic_DNA"/>
</dbReference>
<evidence type="ECO:0000256" key="3">
    <source>
        <dbReference type="ARBA" id="ARBA00022692"/>
    </source>
</evidence>
<keyword evidence="6" id="KW-1133">Transmembrane helix</keyword>
<dbReference type="InterPro" id="IPR018108">
    <property type="entry name" value="MCP_transmembrane"/>
</dbReference>
<dbReference type="GO" id="GO:0005741">
    <property type="term" value="C:mitochondrial outer membrane"/>
    <property type="evidence" value="ECO:0007669"/>
    <property type="project" value="UniProtKB-SubCell"/>
</dbReference>
<accession>A0A7R8HD87</accession>
<protein>
    <submittedName>
        <fullName evidence="9">MTCH</fullName>
    </submittedName>
</protein>
<name>A0A7R8HD87_LEPSM</name>
<evidence type="ECO:0000256" key="7">
    <source>
        <dbReference type="ARBA" id="ARBA00023128"/>
    </source>
</evidence>
<dbReference type="AlphaFoldDB" id="A0A7R8HD87"/>
<evidence type="ECO:0000256" key="4">
    <source>
        <dbReference type="ARBA" id="ARBA00022737"/>
    </source>
</evidence>